<gene>
    <name evidence="2" type="ORF">LCGC14_2733160</name>
</gene>
<organism evidence="2">
    <name type="scientific">marine sediment metagenome</name>
    <dbReference type="NCBI Taxonomy" id="412755"/>
    <lineage>
        <taxon>unclassified sequences</taxon>
        <taxon>metagenomes</taxon>
        <taxon>ecological metagenomes</taxon>
    </lineage>
</organism>
<feature type="compositionally biased region" description="Basic residues" evidence="1">
    <location>
        <begin position="80"/>
        <end position="90"/>
    </location>
</feature>
<comment type="caution">
    <text evidence="2">The sequence shown here is derived from an EMBL/GenBank/DDBJ whole genome shotgun (WGS) entry which is preliminary data.</text>
</comment>
<proteinExistence type="predicted"/>
<dbReference type="AlphaFoldDB" id="A0A0F9BYE4"/>
<reference evidence="2" key="1">
    <citation type="journal article" date="2015" name="Nature">
        <title>Complex archaea that bridge the gap between prokaryotes and eukaryotes.</title>
        <authorList>
            <person name="Spang A."/>
            <person name="Saw J.H."/>
            <person name="Jorgensen S.L."/>
            <person name="Zaremba-Niedzwiedzka K."/>
            <person name="Martijn J."/>
            <person name="Lind A.E."/>
            <person name="van Eijk R."/>
            <person name="Schleper C."/>
            <person name="Guy L."/>
            <person name="Ettema T.J."/>
        </authorList>
    </citation>
    <scope>NUCLEOTIDE SEQUENCE</scope>
</reference>
<evidence type="ECO:0000256" key="1">
    <source>
        <dbReference type="SAM" id="MobiDB-lite"/>
    </source>
</evidence>
<protein>
    <submittedName>
        <fullName evidence="2">Uncharacterized protein</fullName>
    </submittedName>
</protein>
<sequence length="107" mass="12214">MQAQLSLALGSNQPQTYSQRGTNALQPIFKEHFQEFADTYEQKYAPTYGRFRMDRITEVVENFISCGDYTQAGGARRCLHPRRGRLHPRRGVVSPASSPQDETMHQP</sequence>
<dbReference type="EMBL" id="LAZR01049530">
    <property type="protein sequence ID" value="KKK89431.1"/>
    <property type="molecule type" value="Genomic_DNA"/>
</dbReference>
<name>A0A0F9BYE4_9ZZZZ</name>
<feature type="region of interest" description="Disordered" evidence="1">
    <location>
        <begin position="80"/>
        <end position="107"/>
    </location>
</feature>
<accession>A0A0F9BYE4</accession>
<evidence type="ECO:0000313" key="2">
    <source>
        <dbReference type="EMBL" id="KKK89431.1"/>
    </source>
</evidence>